<dbReference type="Proteomes" id="UP000033607">
    <property type="component" value="Unassembled WGS sequence"/>
</dbReference>
<dbReference type="RefSeq" id="WP_046279614.1">
    <property type="nucleotide sequence ID" value="NZ_LATL02000238.1"/>
</dbReference>
<evidence type="ECO:0000259" key="1">
    <source>
        <dbReference type="Pfam" id="PF05685"/>
    </source>
</evidence>
<protein>
    <recommendedName>
        <fullName evidence="1">Putative restriction endonuclease domain-containing protein</fullName>
    </recommendedName>
</protein>
<dbReference type="PATRIC" id="fig|1637645.4.peg.4728"/>
<dbReference type="Pfam" id="PF05685">
    <property type="entry name" value="Uma2"/>
    <property type="match status" value="1"/>
</dbReference>
<dbReference type="InterPro" id="IPR008538">
    <property type="entry name" value="Uma2"/>
</dbReference>
<dbReference type="PANTHER" id="PTHR36558:SF1">
    <property type="entry name" value="RESTRICTION ENDONUCLEASE DOMAIN-CONTAINING PROTEIN-RELATED"/>
    <property type="match status" value="1"/>
</dbReference>
<organism evidence="2 3">
    <name type="scientific">Limnoraphis robusta CS-951</name>
    <dbReference type="NCBI Taxonomy" id="1637645"/>
    <lineage>
        <taxon>Bacteria</taxon>
        <taxon>Bacillati</taxon>
        <taxon>Cyanobacteriota</taxon>
        <taxon>Cyanophyceae</taxon>
        <taxon>Oscillatoriophycideae</taxon>
        <taxon>Oscillatoriales</taxon>
        <taxon>Sirenicapillariaceae</taxon>
        <taxon>Limnoraphis</taxon>
    </lineage>
</organism>
<sequence>MIALSDHYPLTPEQYLELETQSPVKHEYIDGEIYAMAGTTDTHNTIAGNLFTLIRSHLRGTNCRVYFADIKARLEQCNCFYYPDILVTCDPQDQETATYKRFPKLIIEVLSASTEAFDRGDKFNDYQTLDSLEEYVLVNTKHQRVEIFRRNEQGGWIFKTYTPSEATFPLQSLNLTVSLTDLYEDVTLEKESTATADIMSG</sequence>
<name>A0A0F5YFV9_9CYAN</name>
<proteinExistence type="predicted"/>
<dbReference type="EMBL" id="LATL02000238">
    <property type="protein sequence ID" value="KKD37090.1"/>
    <property type="molecule type" value="Genomic_DNA"/>
</dbReference>
<evidence type="ECO:0000313" key="3">
    <source>
        <dbReference type="Proteomes" id="UP000033607"/>
    </source>
</evidence>
<evidence type="ECO:0000313" key="2">
    <source>
        <dbReference type="EMBL" id="KKD37090.1"/>
    </source>
</evidence>
<accession>A0A0F5YFV9</accession>
<gene>
    <name evidence="2" type="ORF">WN50_16250</name>
</gene>
<reference evidence="2 3" key="1">
    <citation type="submission" date="2015-06" db="EMBL/GenBank/DDBJ databases">
        <title>Draft genome assembly of filamentous brackish cyanobacterium Limnoraphis robusta strain CS-951.</title>
        <authorList>
            <person name="Willis A."/>
            <person name="Parks M."/>
            <person name="Burford M.A."/>
        </authorList>
    </citation>
    <scope>NUCLEOTIDE SEQUENCE [LARGE SCALE GENOMIC DNA]</scope>
    <source>
        <strain evidence="2 3">CS-951</strain>
    </source>
</reference>
<dbReference type="InterPro" id="IPR012296">
    <property type="entry name" value="Nuclease_put_TT1808"/>
</dbReference>
<dbReference type="PANTHER" id="PTHR36558">
    <property type="entry name" value="GLR1098 PROTEIN"/>
    <property type="match status" value="1"/>
</dbReference>
<dbReference type="CDD" id="cd06260">
    <property type="entry name" value="DUF820-like"/>
    <property type="match status" value="1"/>
</dbReference>
<dbReference type="AlphaFoldDB" id="A0A0F5YFV9"/>
<dbReference type="Gene3D" id="3.90.1570.10">
    <property type="entry name" value="tt1808, chain A"/>
    <property type="match status" value="1"/>
</dbReference>
<feature type="domain" description="Putative restriction endonuclease" evidence="1">
    <location>
        <begin position="12"/>
        <end position="174"/>
    </location>
</feature>
<dbReference type="SUPFAM" id="SSF52980">
    <property type="entry name" value="Restriction endonuclease-like"/>
    <property type="match status" value="1"/>
</dbReference>
<dbReference type="InterPro" id="IPR011335">
    <property type="entry name" value="Restrct_endonuc-II-like"/>
</dbReference>
<comment type="caution">
    <text evidence="2">The sequence shown here is derived from an EMBL/GenBank/DDBJ whole genome shotgun (WGS) entry which is preliminary data.</text>
</comment>
<dbReference type="OrthoDB" id="422510at2"/>